<keyword evidence="5 6" id="KW-0472">Membrane</keyword>
<organism evidence="7">
    <name type="scientific">marine metagenome</name>
    <dbReference type="NCBI Taxonomy" id="408172"/>
    <lineage>
        <taxon>unclassified sequences</taxon>
        <taxon>metagenomes</taxon>
        <taxon>ecological metagenomes</taxon>
    </lineage>
</organism>
<protein>
    <recommendedName>
        <fullName evidence="8">Cytochrome C oxidase subunit IV</fullName>
    </recommendedName>
</protein>
<evidence type="ECO:0008006" key="8">
    <source>
        <dbReference type="Google" id="ProtNLM"/>
    </source>
</evidence>
<gene>
    <name evidence="7" type="ORF">METZ01_LOCUS9450</name>
</gene>
<dbReference type="InterPro" id="IPR005171">
    <property type="entry name" value="Cyt_c_oxidase_su4_prok"/>
</dbReference>
<evidence type="ECO:0000256" key="2">
    <source>
        <dbReference type="ARBA" id="ARBA00022475"/>
    </source>
</evidence>
<keyword evidence="2" id="KW-1003">Cell membrane</keyword>
<evidence type="ECO:0000256" key="5">
    <source>
        <dbReference type="ARBA" id="ARBA00023136"/>
    </source>
</evidence>
<accession>A0A381NPR3</accession>
<dbReference type="Pfam" id="PF03626">
    <property type="entry name" value="COX4_pro"/>
    <property type="match status" value="1"/>
</dbReference>
<keyword evidence="4 6" id="KW-1133">Transmembrane helix</keyword>
<evidence type="ECO:0000256" key="3">
    <source>
        <dbReference type="ARBA" id="ARBA00022692"/>
    </source>
</evidence>
<reference evidence="7" key="1">
    <citation type="submission" date="2018-05" db="EMBL/GenBank/DDBJ databases">
        <authorList>
            <person name="Lanie J.A."/>
            <person name="Ng W.-L."/>
            <person name="Kazmierczak K.M."/>
            <person name="Andrzejewski T.M."/>
            <person name="Davidsen T.M."/>
            <person name="Wayne K.J."/>
            <person name="Tettelin H."/>
            <person name="Glass J.I."/>
            <person name="Rusch D."/>
            <person name="Podicherti R."/>
            <person name="Tsui H.-C.T."/>
            <person name="Winkler M.E."/>
        </authorList>
    </citation>
    <scope>NUCLEOTIDE SEQUENCE</scope>
</reference>
<feature type="transmembrane region" description="Helical" evidence="6">
    <location>
        <begin position="42"/>
        <end position="62"/>
    </location>
</feature>
<evidence type="ECO:0000256" key="4">
    <source>
        <dbReference type="ARBA" id="ARBA00022989"/>
    </source>
</evidence>
<dbReference type="EMBL" id="UINC01000511">
    <property type="protein sequence ID" value="SUZ56596.1"/>
    <property type="molecule type" value="Genomic_DNA"/>
</dbReference>
<name>A0A381NPR3_9ZZZZ</name>
<comment type="subcellular location">
    <subcellularLocation>
        <location evidence="1">Cell membrane</location>
        <topology evidence="1">Multi-pass membrane protein</topology>
    </subcellularLocation>
</comment>
<feature type="transmembrane region" description="Helical" evidence="6">
    <location>
        <begin position="68"/>
        <end position="89"/>
    </location>
</feature>
<feature type="transmembrane region" description="Helical" evidence="6">
    <location>
        <begin position="12"/>
        <end position="30"/>
    </location>
</feature>
<evidence type="ECO:0000313" key="7">
    <source>
        <dbReference type="EMBL" id="SUZ56596.1"/>
    </source>
</evidence>
<sequence>MAKEGQEHPINVYIYVWLLLFVFSMGSYMVDYMQFQGLIRWTLILLFMFLKAGFIMAIFMHMVWERMALVTALILPTIAILVFIGIMSFESDYTEISRQVFFDSGGPEKVFAIPHQDNPLH</sequence>
<evidence type="ECO:0000256" key="6">
    <source>
        <dbReference type="SAM" id="Phobius"/>
    </source>
</evidence>
<evidence type="ECO:0000256" key="1">
    <source>
        <dbReference type="ARBA" id="ARBA00004651"/>
    </source>
</evidence>
<keyword evidence="3 6" id="KW-0812">Transmembrane</keyword>
<dbReference type="AlphaFoldDB" id="A0A381NPR3"/>
<dbReference type="GO" id="GO:0005886">
    <property type="term" value="C:plasma membrane"/>
    <property type="evidence" value="ECO:0007669"/>
    <property type="project" value="UniProtKB-SubCell"/>
</dbReference>
<proteinExistence type="predicted"/>